<dbReference type="RefSeq" id="WP_301237334.1">
    <property type="nucleotide sequence ID" value="NZ_JANRHH010000011.1"/>
</dbReference>
<proteinExistence type="predicted"/>
<accession>A0ABT8IIJ7</accession>
<gene>
    <name evidence="8" type="ORF">NWF35_01530</name>
</gene>
<keyword evidence="6" id="KW-0804">Transcription</keyword>
<dbReference type="Gene3D" id="3.40.10.10">
    <property type="entry name" value="DNA Methylphosphotriester Repair Domain"/>
    <property type="match status" value="1"/>
</dbReference>
<evidence type="ECO:0000256" key="2">
    <source>
        <dbReference type="ARBA" id="ARBA00022603"/>
    </source>
</evidence>
<dbReference type="PANTHER" id="PTHR43280:SF28">
    <property type="entry name" value="HTH-TYPE TRANSCRIPTIONAL ACTIVATOR RHAS"/>
    <property type="match status" value="1"/>
</dbReference>
<dbReference type="Gene3D" id="1.10.10.60">
    <property type="entry name" value="Homeodomain-like"/>
    <property type="match status" value="2"/>
</dbReference>
<name>A0ABT8IIJ7_9BACL</name>
<dbReference type="InterPro" id="IPR004026">
    <property type="entry name" value="Ada_DNA_repair_Zn-bd"/>
</dbReference>
<evidence type="ECO:0000313" key="8">
    <source>
        <dbReference type="EMBL" id="MDN4592611.1"/>
    </source>
</evidence>
<evidence type="ECO:0000313" key="9">
    <source>
        <dbReference type="Proteomes" id="UP001174196"/>
    </source>
</evidence>
<evidence type="ECO:0000256" key="5">
    <source>
        <dbReference type="ARBA" id="ARBA00023159"/>
    </source>
</evidence>
<dbReference type="InterPro" id="IPR020449">
    <property type="entry name" value="Tscrpt_reg_AraC-type_HTH"/>
</dbReference>
<dbReference type="PIRSF" id="PIRSF000408">
    <property type="entry name" value="Alkyltransferas_AdaA"/>
    <property type="match status" value="1"/>
</dbReference>
<dbReference type="InterPro" id="IPR016220">
    <property type="entry name" value="Me-P-triester_DNA_alkyl-Trfase"/>
</dbReference>
<comment type="caution">
    <text evidence="8">The sequence shown here is derived from an EMBL/GenBank/DDBJ whole genome shotgun (WGS) entry which is preliminary data.</text>
</comment>
<dbReference type="InterPro" id="IPR035451">
    <property type="entry name" value="Ada-like_dom_sf"/>
</dbReference>
<keyword evidence="2" id="KW-0808">Transferase</keyword>
<dbReference type="Pfam" id="PF12833">
    <property type="entry name" value="HTH_18"/>
    <property type="match status" value="1"/>
</dbReference>
<dbReference type="PANTHER" id="PTHR43280">
    <property type="entry name" value="ARAC-FAMILY TRANSCRIPTIONAL REGULATOR"/>
    <property type="match status" value="1"/>
</dbReference>
<keyword evidence="2" id="KW-0489">Methyltransferase</keyword>
<dbReference type="Pfam" id="PF02805">
    <property type="entry name" value="Ada_Zn_binding"/>
    <property type="match status" value="1"/>
</dbReference>
<dbReference type="SMART" id="SM00342">
    <property type="entry name" value="HTH_ARAC"/>
    <property type="match status" value="1"/>
</dbReference>
<dbReference type="Proteomes" id="UP001174196">
    <property type="component" value="Unassembled WGS sequence"/>
</dbReference>
<sequence>MHDEQWKAIVNCDPSYDGEFYYGVSTTGIFCRPSCKSKTPKRENVRIFPSIDEAVKAKFRPCKRCRPDQERRPDEDLAHQTARSIEQHYTVALTLETIAKGVHVSPYHLHHVFKRIMNMTPVDYLLAKRLEEAKRWLSESNRSVTEIAVSVGFTNIGHFSTMFHKKTGMSPTMYRSSHFKQISNDEAMMDGRNDVLGSMSI</sequence>
<keyword evidence="4" id="KW-0238">DNA-binding</keyword>
<evidence type="ECO:0000256" key="3">
    <source>
        <dbReference type="ARBA" id="ARBA00023015"/>
    </source>
</evidence>
<dbReference type="InterPro" id="IPR018060">
    <property type="entry name" value="HTH_AraC"/>
</dbReference>
<evidence type="ECO:0000259" key="7">
    <source>
        <dbReference type="PROSITE" id="PS01124"/>
    </source>
</evidence>
<dbReference type="SUPFAM" id="SSF57884">
    <property type="entry name" value="Ada DNA repair protein, N-terminal domain (N-Ada 10)"/>
    <property type="match status" value="1"/>
</dbReference>
<keyword evidence="3" id="KW-0805">Transcription regulation</keyword>
<reference evidence="8" key="1">
    <citation type="submission" date="2022-08" db="EMBL/GenBank/DDBJ databases">
        <title>Polycladomyces zharkentsis sp. nov., a novel thermophilic CMC and starch-degrading bacterium isolated from a geothermal spring in Kazakhstan.</title>
        <authorList>
            <person name="Mashzhan A."/>
            <person name="Kistaubaeva A."/>
            <person name="Javier-Lopez R."/>
            <person name="Birkeland N.-K."/>
        </authorList>
    </citation>
    <scope>NUCLEOTIDE SEQUENCE</scope>
    <source>
        <strain evidence="8">KSR 13</strain>
    </source>
</reference>
<evidence type="ECO:0000256" key="6">
    <source>
        <dbReference type="ARBA" id="ARBA00023163"/>
    </source>
</evidence>
<dbReference type="PRINTS" id="PR00032">
    <property type="entry name" value="HTHARAC"/>
</dbReference>
<organism evidence="8 9">
    <name type="scientific">Polycladomyces subterraneus</name>
    <dbReference type="NCBI Taxonomy" id="1016997"/>
    <lineage>
        <taxon>Bacteria</taxon>
        <taxon>Bacillati</taxon>
        <taxon>Bacillota</taxon>
        <taxon>Bacilli</taxon>
        <taxon>Bacillales</taxon>
        <taxon>Thermoactinomycetaceae</taxon>
        <taxon>Polycladomyces</taxon>
    </lineage>
</organism>
<evidence type="ECO:0000256" key="1">
    <source>
        <dbReference type="ARBA" id="ARBA00001947"/>
    </source>
</evidence>
<dbReference type="SUPFAM" id="SSF46689">
    <property type="entry name" value="Homeodomain-like"/>
    <property type="match status" value="2"/>
</dbReference>
<dbReference type="EMBL" id="JANRHH010000011">
    <property type="protein sequence ID" value="MDN4592611.1"/>
    <property type="molecule type" value="Genomic_DNA"/>
</dbReference>
<protein>
    <submittedName>
        <fullName evidence="8">Bifunctional transcriptional activator/DNA repair enzyme AdaA</fullName>
    </submittedName>
</protein>
<keyword evidence="5" id="KW-0010">Activator</keyword>
<feature type="domain" description="HTH araC/xylS-type" evidence="7">
    <location>
        <begin position="79"/>
        <end position="177"/>
    </location>
</feature>
<dbReference type="InterPro" id="IPR009057">
    <property type="entry name" value="Homeodomain-like_sf"/>
</dbReference>
<dbReference type="PROSITE" id="PS01124">
    <property type="entry name" value="HTH_ARAC_FAMILY_2"/>
    <property type="match status" value="1"/>
</dbReference>
<keyword evidence="9" id="KW-1185">Reference proteome</keyword>
<comment type="cofactor">
    <cofactor evidence="1">
        <name>Zn(2+)</name>
        <dbReference type="ChEBI" id="CHEBI:29105"/>
    </cofactor>
</comment>
<evidence type="ECO:0000256" key="4">
    <source>
        <dbReference type="ARBA" id="ARBA00023125"/>
    </source>
</evidence>